<reference evidence="3 4" key="1">
    <citation type="journal article" date="2013" name="Genome Announc.">
        <title>Whole-Genome Shotgun Assembly and Analysis of the Genome of Streptomyces mobaraensis DSM 40847, a Strain for Industrial Production of Microbial Transglutaminase.</title>
        <authorList>
            <person name="Yang H."/>
            <person name="He T."/>
            <person name="Wu W."/>
            <person name="Zhu W."/>
            <person name="Lu B."/>
            <person name="Sun W."/>
        </authorList>
    </citation>
    <scope>NUCLEOTIDE SEQUENCE [LARGE SCALE GENOMIC DNA]</scope>
    <source>
        <strain evidence="3 4">DSM 40847</strain>
    </source>
</reference>
<dbReference type="STRING" id="1223523.H340_18406"/>
<gene>
    <name evidence="3" type="ORF">H340_18406</name>
</gene>
<dbReference type="Proteomes" id="UP000011740">
    <property type="component" value="Unassembled WGS sequence"/>
</dbReference>
<feature type="region of interest" description="Disordered" evidence="1">
    <location>
        <begin position="416"/>
        <end position="458"/>
    </location>
</feature>
<dbReference type="InterPro" id="IPR025968">
    <property type="entry name" value="YwqJ_deaminase"/>
</dbReference>
<dbReference type="InterPro" id="IPR057746">
    <property type="entry name" value="CpnT-like_N"/>
</dbReference>
<feature type="domain" description="Outer membrane channel protein CpnT-like N-terminal" evidence="2">
    <location>
        <begin position="10"/>
        <end position="124"/>
    </location>
</feature>
<organism evidence="3 4">
    <name type="scientific">Streptomyces mobaraensis (strain ATCC 29032 / DSM 40847 / JCM 4168 / NBRC 13819 / NCIMB 11159 / IPCR 16-22)</name>
    <dbReference type="NCBI Taxonomy" id="1223523"/>
    <lineage>
        <taxon>Bacteria</taxon>
        <taxon>Bacillati</taxon>
        <taxon>Actinomycetota</taxon>
        <taxon>Actinomycetes</taxon>
        <taxon>Kitasatosporales</taxon>
        <taxon>Streptomycetaceae</taxon>
        <taxon>Streptomyces</taxon>
    </lineage>
</organism>
<dbReference type="eggNOG" id="COG3064">
    <property type="taxonomic scope" value="Bacteria"/>
</dbReference>
<dbReference type="Pfam" id="PF14431">
    <property type="entry name" value="YwqJ-deaminase"/>
    <property type="match status" value="1"/>
</dbReference>
<feature type="compositionally biased region" description="Basic and acidic residues" evidence="1">
    <location>
        <begin position="416"/>
        <end position="425"/>
    </location>
</feature>
<name>M3C4Z0_STRM1</name>
<evidence type="ECO:0000313" key="4">
    <source>
        <dbReference type="Proteomes" id="UP000011740"/>
    </source>
</evidence>
<evidence type="ECO:0000256" key="1">
    <source>
        <dbReference type="SAM" id="MobiDB-lite"/>
    </source>
</evidence>
<feature type="region of interest" description="Disordered" evidence="1">
    <location>
        <begin position="312"/>
        <end position="394"/>
    </location>
</feature>
<feature type="compositionally biased region" description="Gly residues" evidence="1">
    <location>
        <begin position="343"/>
        <end position="371"/>
    </location>
</feature>
<protein>
    <recommendedName>
        <fullName evidence="2">Outer membrane channel protein CpnT-like N-terminal domain-containing protein</fullName>
    </recommendedName>
</protein>
<accession>M3C4Z0</accession>
<feature type="compositionally biased region" description="Basic and acidic residues" evidence="1">
    <location>
        <begin position="323"/>
        <end position="338"/>
    </location>
</feature>
<sequence length="582" mass="59863">MAFVLDLIGVNWPNVDEDDYREMAKSLRGFATDVDAGRGDSNVALNRLISTNRGEMTEAIEGHVRKLNGKHLHNLAEAGRLLAGGLDAAAVVVAGAKGAAIVQLGILAAEVATAQAAAPFTLGLSELGALGGVAVTRTVVKRILKGAAEAAVQEVMSVVTGPVFAALDSMTTDLVVQVVSDGLGAQDGINLKQTLQAGKDNLKIASAGGGGGGGGGLILASAGGGGGGGSDLVFDEHEHNTFTGKVHEHSKHLEEKGGKHLHASRHHFGRTRGRGSLAKAIEEVTEKAMKSLGDAHGQLKKHLNDVGEGLSEAGKAQKKHDKHVQDGMDGVKNRHPDQKPANGSGGGNGGSGGKGGGGSGGSGGSGPGAGSPQGQPMNPQPDWHGQSAGKMRHHRRDALDVAHLDEAGQRDVMKREARHLADDSKNAPAPDGRQEPLPEQVGKERSLPGCAGSLLHNGVVTSHTGTSQRYKGDPNKHPAVHPVLGQVLDDIRADSDAGRIGKVGAGHGKCAEVALISDRLHQMDPTGQSIRTAEDAKKALSGAVVHTRQIGDVPKIGLVHGQYKPPCRSCEHMLPALGVTPI</sequence>
<dbReference type="EMBL" id="AORZ01000059">
    <property type="protein sequence ID" value="EME99035.1"/>
    <property type="molecule type" value="Genomic_DNA"/>
</dbReference>
<proteinExistence type="predicted"/>
<feature type="compositionally biased region" description="Basic and acidic residues" evidence="1">
    <location>
        <begin position="432"/>
        <end position="446"/>
    </location>
</feature>
<evidence type="ECO:0000259" key="2">
    <source>
        <dbReference type="Pfam" id="PF25547"/>
    </source>
</evidence>
<dbReference type="PATRIC" id="fig|1223523.3.peg.3768"/>
<dbReference type="AlphaFoldDB" id="M3C4Z0"/>
<comment type="caution">
    <text evidence="3">The sequence shown here is derived from an EMBL/GenBank/DDBJ whole genome shotgun (WGS) entry which is preliminary data.</text>
</comment>
<evidence type="ECO:0000313" key="3">
    <source>
        <dbReference type="EMBL" id="EME99035.1"/>
    </source>
</evidence>
<dbReference type="Pfam" id="PF25547">
    <property type="entry name" value="WXG100_2"/>
    <property type="match status" value="1"/>
</dbReference>